<organism evidence="6 7">
    <name type="scientific">Haemaphysalis longicornis</name>
    <name type="common">Bush tick</name>
    <dbReference type="NCBI Taxonomy" id="44386"/>
    <lineage>
        <taxon>Eukaryota</taxon>
        <taxon>Metazoa</taxon>
        <taxon>Ecdysozoa</taxon>
        <taxon>Arthropoda</taxon>
        <taxon>Chelicerata</taxon>
        <taxon>Arachnida</taxon>
        <taxon>Acari</taxon>
        <taxon>Parasitiformes</taxon>
        <taxon>Ixodida</taxon>
        <taxon>Ixodoidea</taxon>
        <taxon>Ixodidae</taxon>
        <taxon>Haemaphysalinae</taxon>
        <taxon>Haemaphysalis</taxon>
    </lineage>
</organism>
<feature type="domain" description="Glycoside hydrolase family 31 TIM barrel" evidence="3">
    <location>
        <begin position="283"/>
        <end position="436"/>
    </location>
</feature>
<feature type="domain" description="Glycosyl hydrolase family 31 C-terminal" evidence="5">
    <location>
        <begin position="444"/>
        <end position="553"/>
    </location>
</feature>
<proteinExistence type="inferred from homology"/>
<keyword evidence="2" id="KW-0326">Glycosidase</keyword>
<evidence type="ECO:0000259" key="5">
    <source>
        <dbReference type="Pfam" id="PF21365"/>
    </source>
</evidence>
<dbReference type="Pfam" id="PF13802">
    <property type="entry name" value="Gal_mutarotas_2"/>
    <property type="match status" value="1"/>
</dbReference>
<comment type="similarity">
    <text evidence="1 2">Belongs to the glycosyl hydrolase 31 family.</text>
</comment>
<evidence type="ECO:0000313" key="6">
    <source>
        <dbReference type="EMBL" id="KAH9373897.1"/>
    </source>
</evidence>
<dbReference type="InterPro" id="IPR011013">
    <property type="entry name" value="Gal_mutarotase_sf_dom"/>
</dbReference>
<feature type="domain" description="Glycoside hydrolase family 31 N-terminal" evidence="4">
    <location>
        <begin position="33"/>
        <end position="100"/>
    </location>
</feature>
<evidence type="ECO:0000256" key="1">
    <source>
        <dbReference type="ARBA" id="ARBA00007806"/>
    </source>
</evidence>
<gene>
    <name evidence="6" type="ORF">HPB48_012034</name>
</gene>
<accession>A0A9J6GGJ2</accession>
<dbReference type="InterPro" id="IPR017853">
    <property type="entry name" value="GH"/>
</dbReference>
<evidence type="ECO:0000313" key="7">
    <source>
        <dbReference type="Proteomes" id="UP000821853"/>
    </source>
</evidence>
<dbReference type="EMBL" id="JABSTR010000006">
    <property type="protein sequence ID" value="KAH9373897.1"/>
    <property type="molecule type" value="Genomic_DNA"/>
</dbReference>
<dbReference type="Pfam" id="PF21365">
    <property type="entry name" value="Glyco_hydro_31_3rd"/>
    <property type="match status" value="1"/>
</dbReference>
<dbReference type="SUPFAM" id="SSF51011">
    <property type="entry name" value="Glycosyl hydrolase domain"/>
    <property type="match status" value="1"/>
</dbReference>
<dbReference type="Gene3D" id="2.60.40.1760">
    <property type="entry name" value="glycosyl hydrolase (family 31)"/>
    <property type="match status" value="1"/>
</dbReference>
<evidence type="ECO:0000256" key="2">
    <source>
        <dbReference type="RuleBase" id="RU361185"/>
    </source>
</evidence>
<dbReference type="GO" id="GO:0004558">
    <property type="term" value="F:alpha-1,4-glucosidase activity"/>
    <property type="evidence" value="ECO:0007669"/>
    <property type="project" value="TreeGrafter"/>
</dbReference>
<dbReference type="PANTHER" id="PTHR22762">
    <property type="entry name" value="ALPHA-GLUCOSIDASE"/>
    <property type="match status" value="1"/>
</dbReference>
<dbReference type="InterPro" id="IPR048395">
    <property type="entry name" value="Glyco_hydro_31_C"/>
</dbReference>
<comment type="caution">
    <text evidence="6">The sequence shown here is derived from an EMBL/GenBank/DDBJ whole genome shotgun (WGS) entry which is preliminary data.</text>
</comment>
<dbReference type="GO" id="GO:0005975">
    <property type="term" value="P:carbohydrate metabolic process"/>
    <property type="evidence" value="ECO:0007669"/>
    <property type="project" value="InterPro"/>
</dbReference>
<dbReference type="CDD" id="cd14752">
    <property type="entry name" value="GH31_N"/>
    <property type="match status" value="1"/>
</dbReference>
<feature type="domain" description="Glycoside hydrolase family 31 TIM barrel" evidence="3">
    <location>
        <begin position="144"/>
        <end position="262"/>
    </location>
</feature>
<evidence type="ECO:0000259" key="3">
    <source>
        <dbReference type="Pfam" id="PF01055"/>
    </source>
</evidence>
<sequence>MLRNRSHFPLYKAPFHVDLSRLVFTDRFLQLSTLLPSDVLYGLGQQWGPLRRSLNWTSQILFNKDRAVTVGKNLYGSHPFYLVVEPGGMSHGVLMHNSNFMEVLLQPTPAATFRVLGGILDVFVFTGPSPARVVQQLQQAVGFPAMPPYWGLGFHLCRYGYGSLNKTRKIMEGNIRAGVPFDAQWNDIDSMDAQNGFTYDKDAFAGLPEFVDEVHAGGRRYMLIFDPGVSGSEEPGTYPPFDDGIEMDIFVKTVRGNVKYGKASMKPPYVPGDEDLSNKTFCMSDQHHLSSHYDVHNIYAHLEAILTYRALVDVRGKRPFIISRSTTPGQGAWSGHWSGDTDSNWEHLRFSIPSMLSFGLYGIPLTGSDVCGFFGNTTEQLCSRWLELGAFYPFSRTHNINDSIDQDPYSLGPAVIDAAKVALGMRYSLLPYLYTLFYRSHVYGETVARPLFLEFPEDSNTYDIDEQFLWGSALLFNPVLYEQMKFNEVNLSYRVQANLILTMQRKSVRAYLPHGRWYDMSDGTEFEEREGGYRTLTAPLKTVRVLVRGGYVVPCQPPALTTNSSREAPLVLLVAPDAEGVARGELFWDDGDSIGTCDTCETGWLRHHSSLSGFLAGR</sequence>
<dbReference type="SUPFAM" id="SSF51445">
    <property type="entry name" value="(Trans)glycosidases"/>
    <property type="match status" value="1"/>
</dbReference>
<dbReference type="InterPro" id="IPR000322">
    <property type="entry name" value="Glyco_hydro_31_TIM"/>
</dbReference>
<dbReference type="Proteomes" id="UP000821853">
    <property type="component" value="Chromosome 4"/>
</dbReference>
<dbReference type="Gene3D" id="3.20.20.80">
    <property type="entry name" value="Glycosidases"/>
    <property type="match status" value="2"/>
</dbReference>
<evidence type="ECO:0000259" key="4">
    <source>
        <dbReference type="Pfam" id="PF13802"/>
    </source>
</evidence>
<dbReference type="SUPFAM" id="SSF74650">
    <property type="entry name" value="Galactose mutarotase-like"/>
    <property type="match status" value="1"/>
</dbReference>
<dbReference type="InterPro" id="IPR013780">
    <property type="entry name" value="Glyco_hydro_b"/>
</dbReference>
<name>A0A9J6GGJ2_HAELO</name>
<dbReference type="Gene3D" id="2.60.40.1180">
    <property type="entry name" value="Golgi alpha-mannosidase II"/>
    <property type="match status" value="2"/>
</dbReference>
<dbReference type="Pfam" id="PF01055">
    <property type="entry name" value="Glyco_hydro_31_2nd"/>
    <property type="match status" value="2"/>
</dbReference>
<dbReference type="PANTHER" id="PTHR22762:SF131">
    <property type="entry name" value="GLYCOSIDE HYDROLASE FAMILY 31 N-TERMINAL DOMAIN-CONTAINING PROTEIN"/>
    <property type="match status" value="1"/>
</dbReference>
<dbReference type="AlphaFoldDB" id="A0A9J6GGJ2"/>
<keyword evidence="7" id="KW-1185">Reference proteome</keyword>
<keyword evidence="2" id="KW-0378">Hydrolase</keyword>
<reference evidence="6 7" key="1">
    <citation type="journal article" date="2020" name="Cell">
        <title>Large-Scale Comparative Analyses of Tick Genomes Elucidate Their Genetic Diversity and Vector Capacities.</title>
        <authorList>
            <consortium name="Tick Genome and Microbiome Consortium (TIGMIC)"/>
            <person name="Jia N."/>
            <person name="Wang J."/>
            <person name="Shi W."/>
            <person name="Du L."/>
            <person name="Sun Y."/>
            <person name="Zhan W."/>
            <person name="Jiang J.F."/>
            <person name="Wang Q."/>
            <person name="Zhang B."/>
            <person name="Ji P."/>
            <person name="Bell-Sakyi L."/>
            <person name="Cui X.M."/>
            <person name="Yuan T.T."/>
            <person name="Jiang B.G."/>
            <person name="Yang W.F."/>
            <person name="Lam T.T."/>
            <person name="Chang Q.C."/>
            <person name="Ding S.J."/>
            <person name="Wang X.J."/>
            <person name="Zhu J.G."/>
            <person name="Ruan X.D."/>
            <person name="Zhao L."/>
            <person name="Wei J.T."/>
            <person name="Ye R.Z."/>
            <person name="Que T.C."/>
            <person name="Du C.H."/>
            <person name="Zhou Y.H."/>
            <person name="Cheng J.X."/>
            <person name="Dai P.F."/>
            <person name="Guo W.B."/>
            <person name="Han X.H."/>
            <person name="Huang E.J."/>
            <person name="Li L.F."/>
            <person name="Wei W."/>
            <person name="Gao Y.C."/>
            <person name="Liu J.Z."/>
            <person name="Shao H.Z."/>
            <person name="Wang X."/>
            <person name="Wang C.C."/>
            <person name="Yang T.C."/>
            <person name="Huo Q.B."/>
            <person name="Li W."/>
            <person name="Chen H.Y."/>
            <person name="Chen S.E."/>
            <person name="Zhou L.G."/>
            <person name="Ni X.B."/>
            <person name="Tian J.H."/>
            <person name="Sheng Y."/>
            <person name="Liu T."/>
            <person name="Pan Y.S."/>
            <person name="Xia L.Y."/>
            <person name="Li J."/>
            <person name="Zhao F."/>
            <person name="Cao W.C."/>
        </authorList>
    </citation>
    <scope>NUCLEOTIDE SEQUENCE [LARGE SCALE GENOMIC DNA]</scope>
    <source>
        <strain evidence="6">HaeL-2018</strain>
    </source>
</reference>
<protein>
    <submittedName>
        <fullName evidence="6">Uncharacterized protein</fullName>
    </submittedName>
</protein>
<dbReference type="InterPro" id="IPR025887">
    <property type="entry name" value="Glyco_hydro_31_N_dom"/>
</dbReference>
<dbReference type="GO" id="GO:0030246">
    <property type="term" value="F:carbohydrate binding"/>
    <property type="evidence" value="ECO:0007669"/>
    <property type="project" value="InterPro"/>
</dbReference>
<dbReference type="OMA" id="IKCQGRG"/>
<dbReference type="CDD" id="cd06602">
    <property type="entry name" value="GH31_MGAM_SI_GAA"/>
    <property type="match status" value="1"/>
</dbReference>
<dbReference type="OrthoDB" id="1334205at2759"/>
<dbReference type="VEuPathDB" id="VectorBase:HLOH_043679"/>